<evidence type="ECO:0000313" key="3">
    <source>
        <dbReference type="Proteomes" id="UP000838763"/>
    </source>
</evidence>
<dbReference type="Gene3D" id="1.10.510.10">
    <property type="entry name" value="Transferase(Phosphotransferase) domain 1"/>
    <property type="match status" value="1"/>
</dbReference>
<gene>
    <name evidence="2" type="ORF">PPNO1_LOCUS8795</name>
</gene>
<feature type="compositionally biased region" description="Basic and acidic residues" evidence="1">
    <location>
        <begin position="277"/>
        <end position="289"/>
    </location>
</feature>
<sequence length="289" mass="32172">MDEPSYPPDEDPGFLDLMQRLLQKDAEKRIRMHELRVHPWVTNYGSAMLLSVEENCADPIEPPNDLELNRALTRKMNHLLCVMKVRYKLKLLVARRRAEKTIPVQATVIPLTTGDVDSADIPHAREIQDLIAQRNSFRKEKTLPISIDTSSGAEPLYLGVGLGVDIDGPSSALSSLGISDPTSSSSATDQGDDGFSADAGYAFVSDSPVNADFNIYDRAYEEELQRILSSPLRRSSSVYMNNHVKEKEQIKGADQVLEGEMTPPALGPRARYPRRGRRDEQAGRERPGK</sequence>
<reference evidence="2" key="1">
    <citation type="submission" date="2022-11" db="EMBL/GenBank/DDBJ databases">
        <authorList>
            <person name="Scott C."/>
            <person name="Bruce N."/>
        </authorList>
    </citation>
    <scope>NUCLEOTIDE SEQUENCE</scope>
</reference>
<comment type="caution">
    <text evidence="2">The sequence shown here is derived from an EMBL/GenBank/DDBJ whole genome shotgun (WGS) entry which is preliminary data.</text>
</comment>
<accession>A0A9P1HBH1</accession>
<dbReference type="EMBL" id="CALLCH030000019">
    <property type="protein sequence ID" value="CAI4219226.1"/>
    <property type="molecule type" value="Genomic_DNA"/>
</dbReference>
<keyword evidence="3" id="KW-1185">Reference proteome</keyword>
<organism evidence="2 3">
    <name type="scientific">Parascedosporium putredinis</name>
    <dbReference type="NCBI Taxonomy" id="1442378"/>
    <lineage>
        <taxon>Eukaryota</taxon>
        <taxon>Fungi</taxon>
        <taxon>Dikarya</taxon>
        <taxon>Ascomycota</taxon>
        <taxon>Pezizomycotina</taxon>
        <taxon>Sordariomycetes</taxon>
        <taxon>Hypocreomycetidae</taxon>
        <taxon>Microascales</taxon>
        <taxon>Microascaceae</taxon>
        <taxon>Parascedosporium</taxon>
    </lineage>
</organism>
<name>A0A9P1HBH1_9PEZI</name>
<feature type="region of interest" description="Disordered" evidence="1">
    <location>
        <begin position="239"/>
        <end position="289"/>
    </location>
</feature>
<protein>
    <submittedName>
        <fullName evidence="2">Uncharacterized protein</fullName>
    </submittedName>
</protein>
<proteinExistence type="predicted"/>
<dbReference type="Proteomes" id="UP000838763">
    <property type="component" value="Unassembled WGS sequence"/>
</dbReference>
<dbReference type="InterPro" id="IPR011009">
    <property type="entry name" value="Kinase-like_dom_sf"/>
</dbReference>
<evidence type="ECO:0000313" key="2">
    <source>
        <dbReference type="EMBL" id="CAI4219226.1"/>
    </source>
</evidence>
<dbReference type="AlphaFoldDB" id="A0A9P1HBH1"/>
<dbReference type="SUPFAM" id="SSF56112">
    <property type="entry name" value="Protein kinase-like (PK-like)"/>
    <property type="match status" value="1"/>
</dbReference>
<dbReference type="OrthoDB" id="68483at2759"/>
<evidence type="ECO:0000256" key="1">
    <source>
        <dbReference type="SAM" id="MobiDB-lite"/>
    </source>
</evidence>